<dbReference type="STRING" id="48709.A0A1D2N735"/>
<dbReference type="InterPro" id="IPR011990">
    <property type="entry name" value="TPR-like_helical_dom_sf"/>
</dbReference>
<sequence>MMEPKRRVRIEGACPIPKSTFTSYMDEGNMHFRAGHYRKSLFCYDRALDIQPSNKSALVARSQCHLKLGDAVSALKDAQSSTSGNETYISGLFQFAEALFNLGQFEQALIAYHRGYRARRDKEEFRVGINKSQDAIRRAIGDRQATQIEDLDVILPKIEEMEAALRGNQEHCCVLASENEGELKRKLNVGKKSLSKARARWVDREVLGVLQQDKDYLTKFLKRPDIMGDQQSGSEVLRDNAKEALNYLEIREQFWRQQNPMYARKVGLNFNNDMVLQYEKQEHERMEACLKIKMDAARGAVLKNISQIEHALKIGRAQDCQLECERALRQMKEISQRLLPQKPEFMTEVLHFKGLALMKLKQFDQAVATFQEEFNVATEQRMTDVKSRALDYLGRSFAMKGTYAEAAEVWDSRLAIAKTPVERAYLFHEIGRCYLETNKPDLARFYGNQSLEEAQKISDDIWAMNANILLGQCDIKTMNLEKALSHFEAAEENGLGCNNKANVTLLREAQQCLKVWIDKRETKTTDQRGSPEYQGSDESIDDKNE</sequence>
<organism evidence="6 7">
    <name type="scientific">Orchesella cincta</name>
    <name type="common">Springtail</name>
    <name type="synonym">Podura cincta</name>
    <dbReference type="NCBI Taxonomy" id="48709"/>
    <lineage>
        <taxon>Eukaryota</taxon>
        <taxon>Metazoa</taxon>
        <taxon>Ecdysozoa</taxon>
        <taxon>Arthropoda</taxon>
        <taxon>Hexapoda</taxon>
        <taxon>Collembola</taxon>
        <taxon>Entomobryomorpha</taxon>
        <taxon>Entomobryoidea</taxon>
        <taxon>Orchesellidae</taxon>
        <taxon>Orchesellinae</taxon>
        <taxon>Orchesella</taxon>
    </lineage>
</organism>
<dbReference type="SMART" id="SM00028">
    <property type="entry name" value="TPR"/>
    <property type="match status" value="5"/>
</dbReference>
<comment type="subcellular location">
    <subcellularLocation>
        <location evidence="1">Cytoplasm</location>
        <location evidence="1">Cytoskeleton</location>
        <location evidence="1">Cilium axoneme</location>
    </subcellularLocation>
</comment>
<dbReference type="AlphaFoldDB" id="A0A1D2N735"/>
<evidence type="ECO:0000256" key="1">
    <source>
        <dbReference type="ARBA" id="ARBA00004430"/>
    </source>
</evidence>
<evidence type="ECO:0000256" key="5">
    <source>
        <dbReference type="SAM" id="MobiDB-lite"/>
    </source>
</evidence>
<dbReference type="PANTHER" id="PTHR23040">
    <property type="match status" value="1"/>
</dbReference>
<evidence type="ECO:0000313" key="7">
    <source>
        <dbReference type="Proteomes" id="UP000094527"/>
    </source>
</evidence>
<dbReference type="Proteomes" id="UP000094527">
    <property type="component" value="Unassembled WGS sequence"/>
</dbReference>
<dbReference type="PROSITE" id="PS50005">
    <property type="entry name" value="TPR"/>
    <property type="match status" value="1"/>
</dbReference>
<evidence type="ECO:0000256" key="2">
    <source>
        <dbReference type="ARBA" id="ARBA00034139"/>
    </source>
</evidence>
<name>A0A1D2N735_ORCCI</name>
<dbReference type="InterPro" id="IPR019734">
    <property type="entry name" value="TPR_rpt"/>
</dbReference>
<feature type="region of interest" description="Disordered" evidence="5">
    <location>
        <begin position="522"/>
        <end position="545"/>
    </location>
</feature>
<dbReference type="OrthoDB" id="245563at2759"/>
<keyword evidence="4" id="KW-0802">TPR repeat</keyword>
<evidence type="ECO:0000256" key="3">
    <source>
        <dbReference type="ARBA" id="ARBA00034143"/>
    </source>
</evidence>
<dbReference type="EMBL" id="LJIJ01000172">
    <property type="protein sequence ID" value="ODN01080.1"/>
    <property type="molecule type" value="Genomic_DNA"/>
</dbReference>
<dbReference type="Pfam" id="PF13181">
    <property type="entry name" value="TPR_8"/>
    <property type="match status" value="1"/>
</dbReference>
<dbReference type="Gene3D" id="1.25.40.10">
    <property type="entry name" value="Tetratricopeptide repeat domain"/>
    <property type="match status" value="2"/>
</dbReference>
<dbReference type="PANTHER" id="PTHR23040:SF2">
    <property type="entry name" value="OUTER DYNEIN ARM-DOCKING COMPLEX SUBUNIT 4"/>
    <property type="match status" value="1"/>
</dbReference>
<accession>A0A1D2N735</accession>
<proteinExistence type="predicted"/>
<dbReference type="GO" id="GO:0005930">
    <property type="term" value="C:axoneme"/>
    <property type="evidence" value="ECO:0007669"/>
    <property type="project" value="UniProtKB-SubCell"/>
</dbReference>
<feature type="repeat" description="TPR" evidence="4">
    <location>
        <begin position="21"/>
        <end position="54"/>
    </location>
</feature>
<keyword evidence="7" id="KW-1185">Reference proteome</keyword>
<protein>
    <recommendedName>
        <fullName evidence="2">Outer dynein arm-docking complex subunit 4</fullName>
    </recommendedName>
    <alternativeName>
        <fullName evidence="3">Tetratricopeptide repeat protein 25</fullName>
    </alternativeName>
</protein>
<comment type="caution">
    <text evidence="6">The sequence shown here is derived from an EMBL/GenBank/DDBJ whole genome shotgun (WGS) entry which is preliminary data.</text>
</comment>
<dbReference type="InterPro" id="IPR040111">
    <property type="entry name" value="ODAD4"/>
</dbReference>
<dbReference type="SUPFAM" id="SSF48452">
    <property type="entry name" value="TPR-like"/>
    <property type="match status" value="2"/>
</dbReference>
<evidence type="ECO:0000256" key="4">
    <source>
        <dbReference type="PROSITE-ProRule" id="PRU00339"/>
    </source>
</evidence>
<dbReference type="Pfam" id="PF12895">
    <property type="entry name" value="ANAPC3"/>
    <property type="match status" value="1"/>
</dbReference>
<evidence type="ECO:0000313" key="6">
    <source>
        <dbReference type="EMBL" id="ODN01080.1"/>
    </source>
</evidence>
<reference evidence="6 7" key="1">
    <citation type="journal article" date="2016" name="Genome Biol. Evol.">
        <title>Gene Family Evolution Reflects Adaptation to Soil Environmental Stressors in the Genome of the Collembolan Orchesella cincta.</title>
        <authorList>
            <person name="Faddeeva-Vakhrusheva A."/>
            <person name="Derks M.F."/>
            <person name="Anvar S.Y."/>
            <person name="Agamennone V."/>
            <person name="Suring W."/>
            <person name="Smit S."/>
            <person name="van Straalen N.M."/>
            <person name="Roelofs D."/>
        </authorList>
    </citation>
    <scope>NUCLEOTIDE SEQUENCE [LARGE SCALE GENOMIC DNA]</scope>
    <source>
        <tissue evidence="6">Mixed pool</tissue>
    </source>
</reference>
<gene>
    <name evidence="6" type="ORF">Ocin01_05600</name>
</gene>
<dbReference type="OMA" id="VMPGCKP"/>